<feature type="active site" description="Charge relay system" evidence="8">
    <location>
        <position position="793"/>
    </location>
</feature>
<accession>A0A5C6WZC5</accession>
<reference evidence="12 13" key="1">
    <citation type="submission" date="2019-08" db="EMBL/GenBank/DDBJ databases">
        <title>Bradymonadales sp. TMQ4.</title>
        <authorList>
            <person name="Liang Q."/>
        </authorList>
    </citation>
    <scope>NUCLEOTIDE SEQUENCE [LARGE SCALE GENOMIC DNA]</scope>
    <source>
        <strain evidence="12 13">TMQ4</strain>
    </source>
</reference>
<evidence type="ECO:0000259" key="11">
    <source>
        <dbReference type="SMART" id="SM00245"/>
    </source>
</evidence>
<evidence type="ECO:0000256" key="7">
    <source>
        <dbReference type="PIRNR" id="PIRNR036421"/>
    </source>
</evidence>
<dbReference type="SUPFAM" id="SSF50156">
    <property type="entry name" value="PDZ domain-like"/>
    <property type="match status" value="1"/>
</dbReference>
<feature type="active site" description="Nucleophile" evidence="8">
    <location>
        <position position="1027"/>
    </location>
</feature>
<dbReference type="GO" id="GO:0005737">
    <property type="term" value="C:cytoplasm"/>
    <property type="evidence" value="ECO:0007669"/>
    <property type="project" value="UniProtKB-SubCell"/>
</dbReference>
<dbReference type="CDD" id="cd07562">
    <property type="entry name" value="Peptidase_S41_TRI"/>
    <property type="match status" value="1"/>
</dbReference>
<sequence>MSDVSAAPLDLQPDEQGYYRYPSVHGERVVFVSEDDLWEVPLKGGFARRLSGSRGQVSAPALSPDGQWLAYTSTEEGRPEVYVMRARGGPAKKLTFNGASRAWVCGWSPDSERVIFTSNLRESVARQLGLYEVPRQGGPTRRLSLGAAQALSFEPGGPGRVLARHADDLARWKRYRGGTAGVLWIDRKGDGQWERLLPEITAGLCRPLWRAGRIYFISDVEGHGNLYSCLPSGDDLQRHTDHLGHYVRFASADDATMVYTVAGELYRFDIASQTEARIEVDYASPRTALNRRFVDAESFLDDFTLHPRGHSLALTTRGKVFNMGGWEGAVRQTGREQGVRYRLARYLADGQRLLVVSDEGGEERFELHSVDGSHAPQPLDTGDFAIGRPVELLISPCDESALFTNHRHQLIHLDLKTGACRVLDRSEYARIAGVSFSPDGRWAAYGFFTGVYTAQIKLVELASGEQHTLTDGEFQDVQPVFDPAGRYLYFLSYRHFDPVYDQVFFELSFPRGTRPCVITLQADADSLFLQKPRPLSGDDDEGDDASDEASAEGDEEDAPSDDTSETRAESGDAALDADASETDSDADNESAEGDESPKPIRIDLDGIGQRVEVFPVPAGNYGELAATEERVFWTVYPVTGALSGEDDDDTPGVLRYFGLKSLKQKTFARGVSAFEIGADHKTLALWGEDGVQIVSASAESVSNEDDDEAEPSRESGIVDLSRISVQVDPLCEWTQMLREAWRLMRDHFWREDMGGVRWDEVWERYSALLPRVGSRSEFSDLVWTMQGELGTSHAYEMGGDYEYPPQYSPGFLGATLRWDPDWRLADDPQRFEGAYRIESILHGDTWEPSKSSPLARPGLGLSEGDVILTINARRVDARHSVEERLVNQAGQNIELLVAAGDGLSEPRTVTTKALRHETELRYREWVNHNRRRVHEASEGKLGYVHIPDMGPAGYAEFHRHYLSENTRQGLVVDVRFNGGGHVSQLILEKLARRQVGFDLQRWGKPLAYPMESIAGPIVALTNEHAGSDGDIFSHTFKLMKLGPLLGKRTWGGVVGIWPRHTMVDGSVTTQPEFSFWFEDVGFSVENFGTEPDVEVELPPQADATGEDPQLDAAIATAMALLNERPVALPDFAPYPDLRAPQSLPPRSSVGTKAGNAESEER</sequence>
<dbReference type="Gene3D" id="3.30.750.44">
    <property type="match status" value="1"/>
</dbReference>
<dbReference type="PIRSF" id="PIRSF036421">
    <property type="entry name" value="Tricorn_protease"/>
    <property type="match status" value="1"/>
</dbReference>
<keyword evidence="13" id="KW-1185">Reference proteome</keyword>
<dbReference type="Pfam" id="PF14684">
    <property type="entry name" value="Tricorn_C1"/>
    <property type="match status" value="1"/>
</dbReference>
<evidence type="ECO:0000256" key="1">
    <source>
        <dbReference type="ARBA" id="ARBA00004496"/>
    </source>
</evidence>
<comment type="subcellular location">
    <subcellularLocation>
        <location evidence="1 7">Cytoplasm</location>
    </subcellularLocation>
</comment>
<dbReference type="Pfam" id="PF03572">
    <property type="entry name" value="Peptidase_S41"/>
    <property type="match status" value="1"/>
</dbReference>
<dbReference type="Gene3D" id="2.120.10.60">
    <property type="entry name" value="Tricorn protease N-terminal domain"/>
    <property type="match status" value="1"/>
</dbReference>
<evidence type="ECO:0000256" key="9">
    <source>
        <dbReference type="PIRSR" id="PIRSR036421-3"/>
    </source>
</evidence>
<dbReference type="Gene3D" id="2.30.42.10">
    <property type="match status" value="1"/>
</dbReference>
<evidence type="ECO:0000256" key="6">
    <source>
        <dbReference type="ARBA" id="ARBA00022825"/>
    </source>
</evidence>
<protein>
    <recommendedName>
        <fullName evidence="7">Tricorn protease homolog</fullName>
        <ecNumber evidence="7">3.4.21.-</ecNumber>
    </recommendedName>
</protein>
<comment type="function">
    <text evidence="7">Degrades oligopeptides.</text>
</comment>
<dbReference type="SUPFAM" id="SSF82171">
    <property type="entry name" value="DPP6 N-terminal domain-like"/>
    <property type="match status" value="1"/>
</dbReference>
<keyword evidence="6 7" id="KW-0720">Serine protease</keyword>
<organism evidence="12 13">
    <name type="scientific">Lujinxingia vulgaris</name>
    <dbReference type="NCBI Taxonomy" id="2600176"/>
    <lineage>
        <taxon>Bacteria</taxon>
        <taxon>Deltaproteobacteria</taxon>
        <taxon>Bradymonadales</taxon>
        <taxon>Lujinxingiaceae</taxon>
        <taxon>Lujinxingia</taxon>
    </lineage>
</organism>
<evidence type="ECO:0000313" key="13">
    <source>
        <dbReference type="Proteomes" id="UP000321412"/>
    </source>
</evidence>
<dbReference type="SUPFAM" id="SSF69304">
    <property type="entry name" value="Tricorn protease N-terminal domain"/>
    <property type="match status" value="1"/>
</dbReference>
<name>A0A5C6WZC5_9DELT</name>
<dbReference type="GO" id="GO:0008236">
    <property type="term" value="F:serine-type peptidase activity"/>
    <property type="evidence" value="ECO:0007669"/>
    <property type="project" value="UniProtKB-UniRule"/>
</dbReference>
<feature type="compositionally biased region" description="Acidic residues" evidence="10">
    <location>
        <begin position="537"/>
        <end position="563"/>
    </location>
</feature>
<evidence type="ECO:0000256" key="4">
    <source>
        <dbReference type="ARBA" id="ARBA00022670"/>
    </source>
</evidence>
<evidence type="ECO:0000256" key="8">
    <source>
        <dbReference type="PIRSR" id="PIRSR036421-1"/>
    </source>
</evidence>
<dbReference type="GO" id="GO:0006508">
    <property type="term" value="P:proteolysis"/>
    <property type="evidence" value="ECO:0007669"/>
    <property type="project" value="UniProtKB-UniRule"/>
</dbReference>
<dbReference type="InterPro" id="IPR005151">
    <property type="entry name" value="Tail-specific_protease"/>
</dbReference>
<comment type="caution">
    <text evidence="12">The sequence shown here is derived from an EMBL/GenBank/DDBJ whole genome shotgun (WGS) entry which is preliminary data.</text>
</comment>
<feature type="compositionally biased region" description="Acidic residues" evidence="10">
    <location>
        <begin position="578"/>
        <end position="594"/>
    </location>
</feature>
<dbReference type="Pfam" id="PF14685">
    <property type="entry name" value="PDZ_Tricorn"/>
    <property type="match status" value="1"/>
</dbReference>
<comment type="similarity">
    <text evidence="2 7">Belongs to the peptidase S41B family.</text>
</comment>
<dbReference type="SMART" id="SM00245">
    <property type="entry name" value="TSPc"/>
    <property type="match status" value="1"/>
</dbReference>
<dbReference type="InterPro" id="IPR015943">
    <property type="entry name" value="WD40/YVTN_repeat-like_dom_sf"/>
</dbReference>
<keyword evidence="5 7" id="KW-0378">Hydrolase</keyword>
<feature type="region of interest" description="Disordered" evidence="10">
    <location>
        <begin position="529"/>
        <end position="602"/>
    </location>
</feature>
<dbReference type="EMBL" id="VOSM01000011">
    <property type="protein sequence ID" value="TXD34919.1"/>
    <property type="molecule type" value="Genomic_DNA"/>
</dbReference>
<dbReference type="InterPro" id="IPR028204">
    <property type="entry name" value="Tricorn_C1"/>
</dbReference>
<dbReference type="Pfam" id="PF26549">
    <property type="entry name" value="Tricorn_N"/>
    <property type="match status" value="1"/>
</dbReference>
<feature type="site" description="Transition state stabilizer; via amide nitrogen" evidence="9">
    <location>
        <position position="1028"/>
    </location>
</feature>
<keyword evidence="3 7" id="KW-0963">Cytoplasm</keyword>
<feature type="region of interest" description="Disordered" evidence="10">
    <location>
        <begin position="1131"/>
        <end position="1161"/>
    </location>
</feature>
<dbReference type="InterPro" id="IPR029045">
    <property type="entry name" value="ClpP/crotonase-like_dom_sf"/>
</dbReference>
<feature type="active site" description="Charge relay system" evidence="8">
    <location>
        <position position="1085"/>
    </location>
</feature>
<evidence type="ECO:0000256" key="5">
    <source>
        <dbReference type="ARBA" id="ARBA00022801"/>
    </source>
</evidence>
<dbReference type="Gene3D" id="3.90.226.10">
    <property type="entry name" value="2-enoyl-CoA Hydratase, Chain A, domain 1"/>
    <property type="match status" value="1"/>
</dbReference>
<dbReference type="OrthoDB" id="9758793at2"/>
<evidence type="ECO:0000256" key="3">
    <source>
        <dbReference type="ARBA" id="ARBA00022490"/>
    </source>
</evidence>
<dbReference type="EC" id="3.4.21.-" evidence="7"/>
<dbReference type="Pfam" id="PF26550">
    <property type="entry name" value="Tricorn_2nd"/>
    <property type="match status" value="1"/>
</dbReference>
<dbReference type="InterPro" id="IPR036034">
    <property type="entry name" value="PDZ_sf"/>
</dbReference>
<dbReference type="RefSeq" id="WP_146982726.1">
    <property type="nucleotide sequence ID" value="NZ_VOSM01000011.1"/>
</dbReference>
<evidence type="ECO:0000256" key="10">
    <source>
        <dbReference type="SAM" id="MobiDB-lite"/>
    </source>
</evidence>
<dbReference type="PANTHER" id="PTHR43253:SF1">
    <property type="entry name" value="TRICORN PROTEASE HOMOLOG 2-RELATED"/>
    <property type="match status" value="1"/>
</dbReference>
<feature type="domain" description="Tail specific protease" evidence="11">
    <location>
        <begin position="906"/>
        <end position="1096"/>
    </location>
</feature>
<dbReference type="InterPro" id="IPR029414">
    <property type="entry name" value="Tricorn_PDZ"/>
</dbReference>
<dbReference type="PANTHER" id="PTHR43253">
    <property type="entry name" value="TRICORN PROTEASE HOMOLOG 2-RELATED"/>
    <property type="match status" value="1"/>
</dbReference>
<dbReference type="Gene3D" id="2.130.10.10">
    <property type="entry name" value="YVTN repeat-like/Quinoprotein amine dehydrogenase"/>
    <property type="match status" value="1"/>
</dbReference>
<evidence type="ECO:0000256" key="2">
    <source>
        <dbReference type="ARBA" id="ARBA00008524"/>
    </source>
</evidence>
<evidence type="ECO:0000313" key="12">
    <source>
        <dbReference type="EMBL" id="TXD34919.1"/>
    </source>
</evidence>
<dbReference type="SUPFAM" id="SSF52096">
    <property type="entry name" value="ClpP/crotonase"/>
    <property type="match status" value="1"/>
</dbReference>
<dbReference type="InterPro" id="IPR012393">
    <property type="entry name" value="Tricorn_protease"/>
</dbReference>
<dbReference type="Proteomes" id="UP000321412">
    <property type="component" value="Unassembled WGS sequence"/>
</dbReference>
<dbReference type="AlphaFoldDB" id="A0A5C6WZC5"/>
<proteinExistence type="inferred from homology"/>
<gene>
    <name evidence="12" type="ORF">FRC98_17510</name>
</gene>
<keyword evidence="4 7" id="KW-0645">Protease</keyword>